<evidence type="ECO:0000256" key="1">
    <source>
        <dbReference type="SAM" id="SignalP"/>
    </source>
</evidence>
<organism evidence="3 5">
    <name type="scientific">Laribacter hongkongensis</name>
    <dbReference type="NCBI Taxonomy" id="168471"/>
    <lineage>
        <taxon>Bacteria</taxon>
        <taxon>Pseudomonadati</taxon>
        <taxon>Pseudomonadota</taxon>
        <taxon>Betaproteobacteria</taxon>
        <taxon>Neisseriales</taxon>
        <taxon>Aquaspirillaceae</taxon>
        <taxon>Laribacter</taxon>
    </lineage>
</organism>
<proteinExistence type="predicted"/>
<dbReference type="AlphaFoldDB" id="A0A248LNY9"/>
<sequence>MKKILLAVAALAVVAVIAWTVTDRNPAPAVQYQALDGRTTSTEALKGRVVLVNFWATSCPGCIKEMPALKDTHTKYAPKGYETVAVAMSYDPPDYVKTYVEQNRLPFFVALDSQGQLAQAFGGVQLTPTSILVGKDGQIIKRYLGEPDFAELHRLIEQALAA</sequence>
<dbReference type="CDD" id="cd02966">
    <property type="entry name" value="TlpA_like_family"/>
    <property type="match status" value="1"/>
</dbReference>
<dbReference type="InterPro" id="IPR013740">
    <property type="entry name" value="Redoxin"/>
</dbReference>
<dbReference type="EMBL" id="JAJAXM010000004">
    <property type="protein sequence ID" value="MCG9024994.1"/>
    <property type="molecule type" value="Genomic_DNA"/>
</dbReference>
<dbReference type="PROSITE" id="PS51352">
    <property type="entry name" value="THIOREDOXIN_2"/>
    <property type="match status" value="1"/>
</dbReference>
<dbReference type="Gene3D" id="3.40.30.10">
    <property type="entry name" value="Glutaredoxin"/>
    <property type="match status" value="1"/>
</dbReference>
<name>A0A248LNY9_9NEIS</name>
<reference evidence="3" key="1">
    <citation type="journal article" date="2017" name="J. Antimicrob. Chemother.">
        <title>Emergence and genomic analysis of MDR Laribacter hongkongensis strain HLGZ1 from Guangzhou, China.</title>
        <authorList>
            <person name="Wu H.K."/>
            <person name="Chen J.H."/>
            <person name="Yang L."/>
            <person name="Li A.R."/>
            <person name="Su D.H."/>
            <person name="Lin Y.P."/>
            <person name="Chen D.Q."/>
        </authorList>
    </citation>
    <scope>NUCLEOTIDE SEQUENCE</scope>
    <source>
        <strain evidence="3">HLGZ1</strain>
    </source>
</reference>
<feature type="domain" description="Thioredoxin" evidence="2">
    <location>
        <begin position="21"/>
        <end position="161"/>
    </location>
</feature>
<evidence type="ECO:0000313" key="3">
    <source>
        <dbReference type="EMBL" id="ASJ26189.1"/>
    </source>
</evidence>
<dbReference type="Pfam" id="PF08534">
    <property type="entry name" value="Redoxin"/>
    <property type="match status" value="1"/>
</dbReference>
<evidence type="ECO:0000313" key="5">
    <source>
        <dbReference type="Proteomes" id="UP000197424"/>
    </source>
</evidence>
<dbReference type="Proteomes" id="UP001200247">
    <property type="component" value="Unassembled WGS sequence"/>
</dbReference>
<feature type="signal peptide" evidence="1">
    <location>
        <begin position="1"/>
        <end position="20"/>
    </location>
</feature>
<evidence type="ECO:0000313" key="4">
    <source>
        <dbReference type="EMBL" id="MCG9024994.1"/>
    </source>
</evidence>
<dbReference type="GO" id="GO:0016491">
    <property type="term" value="F:oxidoreductase activity"/>
    <property type="evidence" value="ECO:0007669"/>
    <property type="project" value="InterPro"/>
</dbReference>
<dbReference type="InterPro" id="IPR013766">
    <property type="entry name" value="Thioredoxin_domain"/>
</dbReference>
<dbReference type="RefSeq" id="WP_088861746.1">
    <property type="nucleotide sequence ID" value="NZ_CP022115.1"/>
</dbReference>
<gene>
    <name evidence="4" type="ORF">LH440_03555</name>
    <name evidence="3" type="ORF">LHGZ1_3358</name>
</gene>
<dbReference type="OrthoDB" id="9811352at2"/>
<dbReference type="Proteomes" id="UP000197424">
    <property type="component" value="Chromosome"/>
</dbReference>
<dbReference type="InterPro" id="IPR036249">
    <property type="entry name" value="Thioredoxin-like_sf"/>
</dbReference>
<feature type="chain" id="PRO_5044379214" evidence="1">
    <location>
        <begin position="21"/>
        <end position="162"/>
    </location>
</feature>
<dbReference type="InterPro" id="IPR050553">
    <property type="entry name" value="Thioredoxin_ResA/DsbE_sf"/>
</dbReference>
<dbReference type="PANTHER" id="PTHR42852">
    <property type="entry name" value="THIOL:DISULFIDE INTERCHANGE PROTEIN DSBE"/>
    <property type="match status" value="1"/>
</dbReference>
<evidence type="ECO:0000259" key="2">
    <source>
        <dbReference type="PROSITE" id="PS51352"/>
    </source>
</evidence>
<reference evidence="5" key="2">
    <citation type="submission" date="2017-06" db="EMBL/GenBank/DDBJ databases">
        <title>Whole genome sequence of Laribacter hongkongensis LHGZ1.</title>
        <authorList>
            <person name="Chen D."/>
            <person name="Wu H."/>
            <person name="Chen J."/>
        </authorList>
    </citation>
    <scope>NUCLEOTIDE SEQUENCE [LARGE SCALE GENOMIC DNA]</scope>
    <source>
        <strain evidence="5">LHGZ1</strain>
    </source>
</reference>
<reference evidence="3" key="3">
    <citation type="submission" date="2017-06" db="EMBL/GenBank/DDBJ databases">
        <authorList>
            <person name="Kim H.J."/>
            <person name="Triplett B.A."/>
        </authorList>
    </citation>
    <scope>NUCLEOTIDE SEQUENCE</scope>
    <source>
        <strain evidence="3">HLGZ1</strain>
    </source>
</reference>
<dbReference type="EMBL" id="CP022115">
    <property type="protein sequence ID" value="ASJ26189.1"/>
    <property type="molecule type" value="Genomic_DNA"/>
</dbReference>
<reference evidence="4 6" key="4">
    <citation type="submission" date="2021-10" db="EMBL/GenBank/DDBJ databases">
        <title>Whole-genome sequencing analysis of Laribacter hongkongensis: virulence gene profiles, carbohydrate-active enzyme prediction, and antimicrobial resistance characterization.</title>
        <authorList>
            <person name="Yuan P."/>
            <person name="Zhan Y."/>
            <person name="Chen D."/>
        </authorList>
    </citation>
    <scope>NUCLEOTIDE SEQUENCE [LARGE SCALE GENOMIC DNA]</scope>
    <source>
        <strain evidence="4 6">W67</strain>
    </source>
</reference>
<evidence type="ECO:0000313" key="6">
    <source>
        <dbReference type="Proteomes" id="UP001200247"/>
    </source>
</evidence>
<dbReference type="PANTHER" id="PTHR42852:SF18">
    <property type="entry name" value="CHROMOSOME UNDETERMINED SCAFFOLD_47, WHOLE GENOME SHOTGUN SEQUENCE"/>
    <property type="match status" value="1"/>
</dbReference>
<protein>
    <submittedName>
        <fullName evidence="3">Thioredoxin</fullName>
    </submittedName>
    <submittedName>
        <fullName evidence="4">TlpA family protein disulfide reductase</fullName>
    </submittedName>
</protein>
<accession>A0A248LNY9</accession>
<keyword evidence="1" id="KW-0732">Signal</keyword>
<dbReference type="SUPFAM" id="SSF52833">
    <property type="entry name" value="Thioredoxin-like"/>
    <property type="match status" value="1"/>
</dbReference>